<gene>
    <name evidence="1" type="ORF">KCG49_08445</name>
</gene>
<comment type="caution">
    <text evidence="1">The sequence shown here is derived from an EMBL/GenBank/DDBJ whole genome shotgun (WGS) entry which is preliminary data.</text>
</comment>
<name>A0A9X1JN59_9FLAO</name>
<protein>
    <submittedName>
        <fullName evidence="1">Uncharacterized protein</fullName>
    </submittedName>
</protein>
<evidence type="ECO:0000313" key="2">
    <source>
        <dbReference type="Proteomes" id="UP001138894"/>
    </source>
</evidence>
<dbReference type="RefSeq" id="WP_218545790.1">
    <property type="nucleotide sequence ID" value="NZ_JAGSPD010000005.1"/>
</dbReference>
<dbReference type="Proteomes" id="UP001138894">
    <property type="component" value="Unassembled WGS sequence"/>
</dbReference>
<dbReference type="EMBL" id="JAGSPD010000005">
    <property type="protein sequence ID" value="MBV7269215.1"/>
    <property type="molecule type" value="Genomic_DNA"/>
</dbReference>
<dbReference type="AlphaFoldDB" id="A0A9X1JN59"/>
<accession>A0A9X1JN59</accession>
<keyword evidence="2" id="KW-1185">Reference proteome</keyword>
<organism evidence="1 2">
    <name type="scientific">Winogradskyella luteola</name>
    <dbReference type="NCBI Taxonomy" id="2828330"/>
    <lineage>
        <taxon>Bacteria</taxon>
        <taxon>Pseudomonadati</taxon>
        <taxon>Bacteroidota</taxon>
        <taxon>Flavobacteriia</taxon>
        <taxon>Flavobacteriales</taxon>
        <taxon>Flavobacteriaceae</taxon>
        <taxon>Winogradskyella</taxon>
    </lineage>
</organism>
<sequence length="142" mass="16554">MKNIIILVQLCFLTQVHSQNECGDFYVGSFTMDVGASEIVIERSGMWQYEASDEYGIEYLNKIEKADDCSYYLYRYKVIKEGILPKPNMTEKALVEIVKIEKNDFYFRSKIIGKESWLEGKITKVSNEISEKFESLIAKYDK</sequence>
<proteinExistence type="predicted"/>
<evidence type="ECO:0000313" key="1">
    <source>
        <dbReference type="EMBL" id="MBV7269215.1"/>
    </source>
</evidence>
<reference evidence="1" key="1">
    <citation type="submission" date="2021-04" db="EMBL/GenBank/DDBJ databases">
        <authorList>
            <person name="Pira H."/>
            <person name="Risdian C."/>
            <person name="Wink J."/>
        </authorList>
    </citation>
    <scope>NUCLEOTIDE SEQUENCE</scope>
    <source>
        <strain evidence="1">WHY3</strain>
    </source>
</reference>